<gene>
    <name evidence="1" type="ORF">L207DRAFT_642325</name>
</gene>
<dbReference type="OrthoDB" id="10346884at2759"/>
<dbReference type="AlphaFoldDB" id="A0A2J6QTI5"/>
<dbReference type="EMBL" id="KZ613973">
    <property type="protein sequence ID" value="PMD29563.1"/>
    <property type="molecule type" value="Genomic_DNA"/>
</dbReference>
<evidence type="ECO:0000313" key="1">
    <source>
        <dbReference type="EMBL" id="PMD29563.1"/>
    </source>
</evidence>
<organism evidence="1 2">
    <name type="scientific">Hyaloscypha variabilis (strain UAMH 11265 / GT02V1 / F)</name>
    <name type="common">Meliniomyces variabilis</name>
    <dbReference type="NCBI Taxonomy" id="1149755"/>
    <lineage>
        <taxon>Eukaryota</taxon>
        <taxon>Fungi</taxon>
        <taxon>Dikarya</taxon>
        <taxon>Ascomycota</taxon>
        <taxon>Pezizomycotina</taxon>
        <taxon>Leotiomycetes</taxon>
        <taxon>Helotiales</taxon>
        <taxon>Hyaloscyphaceae</taxon>
        <taxon>Hyaloscypha</taxon>
        <taxon>Hyaloscypha variabilis</taxon>
    </lineage>
</organism>
<reference evidence="1 2" key="1">
    <citation type="submission" date="2016-04" db="EMBL/GenBank/DDBJ databases">
        <title>A degradative enzymes factory behind the ericoid mycorrhizal symbiosis.</title>
        <authorList>
            <consortium name="DOE Joint Genome Institute"/>
            <person name="Martino E."/>
            <person name="Morin E."/>
            <person name="Grelet G."/>
            <person name="Kuo A."/>
            <person name="Kohler A."/>
            <person name="Daghino S."/>
            <person name="Barry K."/>
            <person name="Choi C."/>
            <person name="Cichocki N."/>
            <person name="Clum A."/>
            <person name="Copeland A."/>
            <person name="Hainaut M."/>
            <person name="Haridas S."/>
            <person name="Labutti K."/>
            <person name="Lindquist E."/>
            <person name="Lipzen A."/>
            <person name="Khouja H.-R."/>
            <person name="Murat C."/>
            <person name="Ohm R."/>
            <person name="Olson A."/>
            <person name="Spatafora J."/>
            <person name="Veneault-Fourrey C."/>
            <person name="Henrissat B."/>
            <person name="Grigoriev I."/>
            <person name="Martin F."/>
            <person name="Perotto S."/>
        </authorList>
    </citation>
    <scope>NUCLEOTIDE SEQUENCE [LARGE SCALE GENOMIC DNA]</scope>
    <source>
        <strain evidence="1 2">F</strain>
    </source>
</reference>
<evidence type="ECO:0000313" key="2">
    <source>
        <dbReference type="Proteomes" id="UP000235786"/>
    </source>
</evidence>
<sequence length="200" mass="22454">MAPLAASKVPRRPRSLQTSIPDVVTSSDLSNDDEIITILRKHEDENQPITANDPDAVKIQLSLLKKNSTLLSDLFDKRIEGCDTESLKVVIYDPRQDPAKKSMNESGIYINELVRFAIANEVTGYEFIENLTVWDVFVGVRGWLEWARKPGYLWNGDNIYVVAMSVHVAEWLGASEEFKAALMAKKMFLARGAPVRGMGR</sequence>
<accession>A0A2J6QTI5</accession>
<protein>
    <submittedName>
        <fullName evidence="1">Uncharacterized protein</fullName>
    </submittedName>
</protein>
<proteinExistence type="predicted"/>
<name>A0A2J6QTI5_HYAVF</name>
<keyword evidence="2" id="KW-1185">Reference proteome</keyword>
<dbReference type="Proteomes" id="UP000235786">
    <property type="component" value="Unassembled WGS sequence"/>
</dbReference>